<evidence type="ECO:0000256" key="9">
    <source>
        <dbReference type="SAM" id="MobiDB-lite"/>
    </source>
</evidence>
<dbReference type="RefSeq" id="WP_118418465.1">
    <property type="nucleotide sequence ID" value="NZ_JAQDLI010000006.1"/>
</dbReference>
<evidence type="ECO:0000256" key="6">
    <source>
        <dbReference type="ARBA" id="ARBA00023136"/>
    </source>
</evidence>
<dbReference type="Pfam" id="PF07715">
    <property type="entry name" value="Plug"/>
    <property type="match status" value="1"/>
</dbReference>
<dbReference type="SUPFAM" id="SSF49464">
    <property type="entry name" value="Carboxypeptidase regulatory domain-like"/>
    <property type="match status" value="1"/>
</dbReference>
<gene>
    <name evidence="12" type="ORF">DWX70_06990</name>
</gene>
<dbReference type="InterPro" id="IPR012910">
    <property type="entry name" value="Plug_dom"/>
</dbReference>
<feature type="compositionally biased region" description="Basic and acidic residues" evidence="9">
    <location>
        <begin position="474"/>
        <end position="489"/>
    </location>
</feature>
<feature type="domain" description="TonB-dependent receptor plug" evidence="11">
    <location>
        <begin position="127"/>
        <end position="234"/>
    </location>
</feature>
<accession>A0A395W4Y7</accession>
<evidence type="ECO:0000256" key="3">
    <source>
        <dbReference type="ARBA" id="ARBA00022452"/>
    </source>
</evidence>
<dbReference type="Gene3D" id="2.170.130.10">
    <property type="entry name" value="TonB-dependent receptor, plug domain"/>
    <property type="match status" value="1"/>
</dbReference>
<keyword evidence="5" id="KW-0732">Signal</keyword>
<evidence type="ECO:0000256" key="7">
    <source>
        <dbReference type="ARBA" id="ARBA00023237"/>
    </source>
</evidence>
<dbReference type="InterPro" id="IPR037066">
    <property type="entry name" value="Plug_dom_sf"/>
</dbReference>
<name>A0A395W4Y7_BACOV</name>
<dbReference type="Pfam" id="PF13715">
    <property type="entry name" value="CarbopepD_reg_2"/>
    <property type="match status" value="1"/>
</dbReference>
<dbReference type="GO" id="GO:0015344">
    <property type="term" value="F:siderophore uptake transmembrane transporter activity"/>
    <property type="evidence" value="ECO:0007669"/>
    <property type="project" value="TreeGrafter"/>
</dbReference>
<dbReference type="SUPFAM" id="SSF56935">
    <property type="entry name" value="Porins"/>
    <property type="match status" value="1"/>
</dbReference>
<dbReference type="InterPro" id="IPR023996">
    <property type="entry name" value="TonB-dep_OMP_SusC/RagA"/>
</dbReference>
<dbReference type="GO" id="GO:0009279">
    <property type="term" value="C:cell outer membrane"/>
    <property type="evidence" value="ECO:0007669"/>
    <property type="project" value="UniProtKB-SubCell"/>
</dbReference>
<proteinExistence type="inferred from homology"/>
<evidence type="ECO:0000313" key="12">
    <source>
        <dbReference type="EMBL" id="RGS85546.1"/>
    </source>
</evidence>
<dbReference type="InterPro" id="IPR039426">
    <property type="entry name" value="TonB-dep_rcpt-like"/>
</dbReference>
<sequence length="1120" mass="125360">MTIIKGRTEDTLIKIGVICIYMLLSINLTYAQIKNITGIIIDEESREPLTGASVTVKGSRQGCISDLDGKFSLQPTLPGQQMLVISYIGYQTIEVPARHNMMEIRLRPNVNELDEVVVQVAYGTALKRSITGAVSVVDSKQIEMRPVGSVISVLNGAVPGLQIIDGVGQPGIEAEVRIRGYSSVNGSNKPLYVVDGMPYTGWITDLNPADIESVSVLKDAASCALYGSRASNGVILITTKKAKKQGVSLQLDIRHGFSARGQGDYERMNANQFMETMWQGYRNQLISNGSSPEEATIATNNDIISKVGINIYNKADNALFNANGHLVSDARILDGYKDDLDWYSPYTRNGHRQEYNLSGESGNEKSRIRFSLGYLNEDGYTRKSDFNRLSGSLNADFTPRPWLKTGLSLGGTRQKTNWDVGAAGSAQSNNLSNAFYFARRIAPIYPVHLHYTEDVFASDGLLLHSKGDYILNEEGGKQYDDGSESRSESDAASNGRHLLWESEKNKLWNAANTLQGNAYVDVSFLRDFTFSLKGNISLRNIEDSQYGNAEIGAYKDTGFISKIDQEYKEYTLQQLLAWKHQFGRHFVEWMVGHENYDYKLNFDAIQKKNKSFPGIDELSNFTTTTYSEGYKDTYRTEGHFTRARYDYNETYFAEASFRRDGSSIFHTDHRWGNFWSVGIGWMLSNEAFLKNVSWLNRLKLRVSYGQVGNDNFGSSNGLYQWMSLYGSAVNGGEAAYYKVQNENPELKWETNSSLNIGLETRLFNRVNLSFEYYNKHSDDLLFKFIQPLSAGATDLSTGLSTVWRNIGDVSNKGWEFSADGDIIRNREWEWNVGLNLSKVKNKIGKLPDKDREEGITNGDFQKFKEGHSIYEFWLYQYAGVDQMTGRSVYLPDFNAYYIAGEDGKTPVNGEESTEGKNPIPTDSWVDINGQYYTGDPRYARKDWSGSSLPKINGSVTTSLRWKDLTLSALMIFSCGSKVFDQPYQTLTSVGVHSLTPDLLNAWTAIPEGMTPTSPNRLDPSGIPQVNLDATINGYNSQKASTRYIVSGDYLSIKNITLSYRLPATWSKRLTLGGIRLHAAIENVALFSKRKGLNPVQTFDGIVNNYTSIARVFSFGVNINL</sequence>
<evidence type="ECO:0000256" key="10">
    <source>
        <dbReference type="SAM" id="Phobius"/>
    </source>
</evidence>
<dbReference type="NCBIfam" id="TIGR04057">
    <property type="entry name" value="SusC_RagA_signa"/>
    <property type="match status" value="1"/>
</dbReference>
<evidence type="ECO:0000256" key="1">
    <source>
        <dbReference type="ARBA" id="ARBA00004571"/>
    </source>
</evidence>
<evidence type="ECO:0000259" key="11">
    <source>
        <dbReference type="Pfam" id="PF07715"/>
    </source>
</evidence>
<dbReference type="GO" id="GO:0044718">
    <property type="term" value="P:siderophore transmembrane transport"/>
    <property type="evidence" value="ECO:0007669"/>
    <property type="project" value="TreeGrafter"/>
</dbReference>
<feature type="region of interest" description="Disordered" evidence="9">
    <location>
        <begin position="474"/>
        <end position="494"/>
    </location>
</feature>
<reference evidence="12 13" key="1">
    <citation type="submission" date="2018-08" db="EMBL/GenBank/DDBJ databases">
        <title>A genome reference for cultivated species of the human gut microbiota.</title>
        <authorList>
            <person name="Zou Y."/>
            <person name="Xue W."/>
            <person name="Luo G."/>
        </authorList>
    </citation>
    <scope>NUCLEOTIDE SEQUENCE [LARGE SCALE GENOMIC DNA]</scope>
    <source>
        <strain evidence="12 13">AF20-9LB</strain>
    </source>
</reference>
<dbReference type="InterPro" id="IPR023997">
    <property type="entry name" value="TonB-dep_OMP_SusC/RagA_CS"/>
</dbReference>
<organism evidence="12 13">
    <name type="scientific">Bacteroides ovatus</name>
    <dbReference type="NCBI Taxonomy" id="28116"/>
    <lineage>
        <taxon>Bacteria</taxon>
        <taxon>Pseudomonadati</taxon>
        <taxon>Bacteroidota</taxon>
        <taxon>Bacteroidia</taxon>
        <taxon>Bacteroidales</taxon>
        <taxon>Bacteroidaceae</taxon>
        <taxon>Bacteroides</taxon>
    </lineage>
</organism>
<evidence type="ECO:0000256" key="2">
    <source>
        <dbReference type="ARBA" id="ARBA00022448"/>
    </source>
</evidence>
<comment type="subcellular location">
    <subcellularLocation>
        <location evidence="1 8">Cell outer membrane</location>
        <topology evidence="1 8">Multi-pass membrane protein</topology>
    </subcellularLocation>
</comment>
<dbReference type="Proteomes" id="UP000266492">
    <property type="component" value="Unassembled WGS sequence"/>
</dbReference>
<keyword evidence="12" id="KW-0675">Receptor</keyword>
<keyword evidence="4 8" id="KW-0812">Transmembrane</keyword>
<dbReference type="Gene3D" id="2.40.170.20">
    <property type="entry name" value="TonB-dependent receptor, beta-barrel domain"/>
    <property type="match status" value="1"/>
</dbReference>
<dbReference type="PANTHER" id="PTHR30069">
    <property type="entry name" value="TONB-DEPENDENT OUTER MEMBRANE RECEPTOR"/>
    <property type="match status" value="1"/>
</dbReference>
<comment type="similarity">
    <text evidence="8">Belongs to the TonB-dependent receptor family.</text>
</comment>
<evidence type="ECO:0000256" key="5">
    <source>
        <dbReference type="ARBA" id="ARBA00022729"/>
    </source>
</evidence>
<keyword evidence="3 8" id="KW-1134">Transmembrane beta strand</keyword>
<evidence type="ECO:0000256" key="4">
    <source>
        <dbReference type="ARBA" id="ARBA00022692"/>
    </source>
</evidence>
<dbReference type="PROSITE" id="PS52016">
    <property type="entry name" value="TONB_DEPENDENT_REC_3"/>
    <property type="match status" value="1"/>
</dbReference>
<keyword evidence="2 8" id="KW-0813">Transport</keyword>
<dbReference type="PANTHER" id="PTHR30069:SF29">
    <property type="entry name" value="HEMOGLOBIN AND HEMOGLOBIN-HAPTOGLOBIN-BINDING PROTEIN 1-RELATED"/>
    <property type="match status" value="1"/>
</dbReference>
<dbReference type="NCBIfam" id="TIGR04056">
    <property type="entry name" value="OMP_RagA_SusC"/>
    <property type="match status" value="1"/>
</dbReference>
<dbReference type="AlphaFoldDB" id="A0A395W4Y7"/>
<keyword evidence="10" id="KW-1133">Transmembrane helix</keyword>
<evidence type="ECO:0000256" key="8">
    <source>
        <dbReference type="PROSITE-ProRule" id="PRU01360"/>
    </source>
</evidence>
<feature type="transmembrane region" description="Helical" evidence="10">
    <location>
        <begin position="12"/>
        <end position="31"/>
    </location>
</feature>
<keyword evidence="7 8" id="KW-0998">Cell outer membrane</keyword>
<dbReference type="InterPro" id="IPR036942">
    <property type="entry name" value="Beta-barrel_TonB_sf"/>
</dbReference>
<evidence type="ECO:0000313" key="13">
    <source>
        <dbReference type="Proteomes" id="UP000266492"/>
    </source>
</evidence>
<dbReference type="InterPro" id="IPR008969">
    <property type="entry name" value="CarboxyPept-like_regulatory"/>
</dbReference>
<keyword evidence="6 8" id="KW-0472">Membrane</keyword>
<dbReference type="EMBL" id="QRVZ01000004">
    <property type="protein sequence ID" value="RGS85546.1"/>
    <property type="molecule type" value="Genomic_DNA"/>
</dbReference>
<protein>
    <submittedName>
        <fullName evidence="12">TonB-dependent receptor</fullName>
    </submittedName>
</protein>
<comment type="caution">
    <text evidence="12">The sequence shown here is derived from an EMBL/GenBank/DDBJ whole genome shotgun (WGS) entry which is preliminary data.</text>
</comment>
<dbReference type="Gene3D" id="2.60.40.1120">
    <property type="entry name" value="Carboxypeptidase-like, regulatory domain"/>
    <property type="match status" value="1"/>
</dbReference>